<dbReference type="GO" id="GO:0019706">
    <property type="term" value="F:protein-cysteine S-palmitoyltransferase activity"/>
    <property type="evidence" value="ECO:0000318"/>
    <property type="project" value="GO_Central"/>
</dbReference>
<keyword evidence="3 7" id="KW-0812">Transmembrane</keyword>
<comment type="subcellular location">
    <subcellularLocation>
        <location evidence="1">Membrane</location>
        <topology evidence="1">Multi-pass membrane protein</topology>
    </subcellularLocation>
</comment>
<evidence type="ECO:0000256" key="2">
    <source>
        <dbReference type="ARBA" id="ARBA00022679"/>
    </source>
</evidence>
<dbReference type="KEGG" id="tva:4765904"/>
<name>A2EH40_TRIV3</name>
<evidence type="ECO:0000256" key="5">
    <source>
        <dbReference type="ARBA" id="ARBA00023136"/>
    </source>
</evidence>
<feature type="transmembrane region" description="Helical" evidence="7">
    <location>
        <begin position="187"/>
        <end position="211"/>
    </location>
</feature>
<keyword evidence="2 7" id="KW-0808">Transferase</keyword>
<keyword evidence="6 7" id="KW-0012">Acyltransferase</keyword>
<feature type="transmembrane region" description="Helical" evidence="7">
    <location>
        <begin position="218"/>
        <end position="236"/>
    </location>
</feature>
<keyword evidence="5 7" id="KW-0472">Membrane</keyword>
<keyword evidence="4 7" id="KW-1133">Transmembrane helix</keyword>
<feature type="domain" description="Palmitoyltransferase DHHC" evidence="8">
    <location>
        <begin position="150"/>
        <end position="260"/>
    </location>
</feature>
<comment type="catalytic activity">
    <reaction evidence="7">
        <text>L-cysteinyl-[protein] + hexadecanoyl-CoA = S-hexadecanoyl-L-cysteinyl-[protein] + CoA</text>
        <dbReference type="Rhea" id="RHEA:36683"/>
        <dbReference type="Rhea" id="RHEA-COMP:10131"/>
        <dbReference type="Rhea" id="RHEA-COMP:11032"/>
        <dbReference type="ChEBI" id="CHEBI:29950"/>
        <dbReference type="ChEBI" id="CHEBI:57287"/>
        <dbReference type="ChEBI" id="CHEBI:57379"/>
        <dbReference type="ChEBI" id="CHEBI:74151"/>
        <dbReference type="EC" id="2.3.1.225"/>
    </reaction>
</comment>
<protein>
    <recommendedName>
        <fullName evidence="7">Palmitoyltransferase</fullName>
        <ecNumber evidence="7">2.3.1.225</ecNumber>
    </recommendedName>
</protein>
<dbReference type="GO" id="GO:0006612">
    <property type="term" value="P:protein targeting to membrane"/>
    <property type="evidence" value="ECO:0000318"/>
    <property type="project" value="GO_Central"/>
</dbReference>
<dbReference type="OrthoDB" id="331948at2759"/>
<dbReference type="GO" id="GO:0005783">
    <property type="term" value="C:endoplasmic reticulum"/>
    <property type="evidence" value="ECO:0000318"/>
    <property type="project" value="GO_Central"/>
</dbReference>
<evidence type="ECO:0000256" key="6">
    <source>
        <dbReference type="ARBA" id="ARBA00023315"/>
    </source>
</evidence>
<dbReference type="GO" id="GO:0005794">
    <property type="term" value="C:Golgi apparatus"/>
    <property type="evidence" value="ECO:0000318"/>
    <property type="project" value="GO_Central"/>
</dbReference>
<dbReference type="VEuPathDB" id="TrichDB:TVAG_115670"/>
<dbReference type="EMBL" id="DS113387">
    <property type="protein sequence ID" value="EAY08008.1"/>
    <property type="molecule type" value="Genomic_DNA"/>
</dbReference>
<evidence type="ECO:0000313" key="10">
    <source>
        <dbReference type="Proteomes" id="UP000001542"/>
    </source>
</evidence>
<evidence type="ECO:0000256" key="7">
    <source>
        <dbReference type="RuleBase" id="RU079119"/>
    </source>
</evidence>
<reference evidence="9" key="2">
    <citation type="journal article" date="2007" name="Science">
        <title>Draft genome sequence of the sexually transmitted pathogen Trichomonas vaginalis.</title>
        <authorList>
            <person name="Carlton J.M."/>
            <person name="Hirt R.P."/>
            <person name="Silva J.C."/>
            <person name="Delcher A.L."/>
            <person name="Schatz M."/>
            <person name="Zhao Q."/>
            <person name="Wortman J.R."/>
            <person name="Bidwell S.L."/>
            <person name="Alsmark U.C.M."/>
            <person name="Besteiro S."/>
            <person name="Sicheritz-Ponten T."/>
            <person name="Noel C.J."/>
            <person name="Dacks J.B."/>
            <person name="Foster P.G."/>
            <person name="Simillion C."/>
            <person name="Van de Peer Y."/>
            <person name="Miranda-Saavedra D."/>
            <person name="Barton G.J."/>
            <person name="Westrop G.D."/>
            <person name="Mueller S."/>
            <person name="Dessi D."/>
            <person name="Fiori P.L."/>
            <person name="Ren Q."/>
            <person name="Paulsen I."/>
            <person name="Zhang H."/>
            <person name="Bastida-Corcuera F.D."/>
            <person name="Simoes-Barbosa A."/>
            <person name="Brown M.T."/>
            <person name="Hayes R.D."/>
            <person name="Mukherjee M."/>
            <person name="Okumura C.Y."/>
            <person name="Schneider R."/>
            <person name="Smith A.J."/>
            <person name="Vanacova S."/>
            <person name="Villalvazo M."/>
            <person name="Haas B.J."/>
            <person name="Pertea M."/>
            <person name="Feldblyum T.V."/>
            <person name="Utterback T.R."/>
            <person name="Shu C.L."/>
            <person name="Osoegawa K."/>
            <person name="de Jong P.J."/>
            <person name="Hrdy I."/>
            <person name="Horvathova L."/>
            <person name="Zubacova Z."/>
            <person name="Dolezal P."/>
            <person name="Malik S.B."/>
            <person name="Logsdon J.M. Jr."/>
            <person name="Henze K."/>
            <person name="Gupta A."/>
            <person name="Wang C.C."/>
            <person name="Dunne R.L."/>
            <person name="Upcroft J.A."/>
            <person name="Upcroft P."/>
            <person name="White O."/>
            <person name="Salzberg S.L."/>
            <person name="Tang P."/>
            <person name="Chiu C.-H."/>
            <person name="Lee Y.-S."/>
            <person name="Embley T.M."/>
            <person name="Coombs G.H."/>
            <person name="Mottram J.C."/>
            <person name="Tachezy J."/>
            <person name="Fraser-Liggett C.M."/>
            <person name="Johnson P.J."/>
        </authorList>
    </citation>
    <scope>NUCLEOTIDE SEQUENCE [LARGE SCALE GENOMIC DNA]</scope>
    <source>
        <strain evidence="9">G3</strain>
    </source>
</reference>
<dbReference type="GO" id="GO:0016020">
    <property type="term" value="C:membrane"/>
    <property type="evidence" value="ECO:0007669"/>
    <property type="project" value="UniProtKB-SubCell"/>
</dbReference>
<evidence type="ECO:0000256" key="3">
    <source>
        <dbReference type="ARBA" id="ARBA00022692"/>
    </source>
</evidence>
<dbReference type="Pfam" id="PF01529">
    <property type="entry name" value="DHHC"/>
    <property type="match status" value="1"/>
</dbReference>
<dbReference type="PANTHER" id="PTHR22883:SF147">
    <property type="entry name" value="PALMITOYLTRANSFERASE"/>
    <property type="match status" value="1"/>
</dbReference>
<dbReference type="VEuPathDB" id="TrichDB:TVAGG3_0439860"/>
<dbReference type="PANTHER" id="PTHR22883">
    <property type="entry name" value="ZINC FINGER DHHC DOMAIN CONTAINING PROTEIN"/>
    <property type="match status" value="1"/>
</dbReference>
<dbReference type="EC" id="2.3.1.225" evidence="7"/>
<gene>
    <name evidence="9" type="ORF">TVAG_115670</name>
</gene>
<comment type="domain">
    <text evidence="7">The DHHC domain is required for palmitoyltransferase activity.</text>
</comment>
<accession>A2EH40</accession>
<dbReference type="Proteomes" id="UP000001542">
    <property type="component" value="Unassembled WGS sequence"/>
</dbReference>
<dbReference type="InterPro" id="IPR001594">
    <property type="entry name" value="Palmitoyltrfase_DHHC"/>
</dbReference>
<evidence type="ECO:0000256" key="4">
    <source>
        <dbReference type="ARBA" id="ARBA00022989"/>
    </source>
</evidence>
<dbReference type="PROSITE" id="PS50216">
    <property type="entry name" value="DHHC"/>
    <property type="match status" value="1"/>
</dbReference>
<reference evidence="9" key="1">
    <citation type="submission" date="2006-10" db="EMBL/GenBank/DDBJ databases">
        <authorList>
            <person name="Amadeo P."/>
            <person name="Zhao Q."/>
            <person name="Wortman J."/>
            <person name="Fraser-Liggett C."/>
            <person name="Carlton J."/>
        </authorList>
    </citation>
    <scope>NUCLEOTIDE SEQUENCE</scope>
    <source>
        <strain evidence="9">G3</strain>
    </source>
</reference>
<dbReference type="RefSeq" id="XP_001320231.1">
    <property type="nucleotide sequence ID" value="XM_001320196.1"/>
</dbReference>
<dbReference type="AlphaFoldDB" id="A2EH40"/>
<evidence type="ECO:0000256" key="1">
    <source>
        <dbReference type="ARBA" id="ARBA00004141"/>
    </source>
</evidence>
<evidence type="ECO:0000259" key="8">
    <source>
        <dbReference type="Pfam" id="PF01529"/>
    </source>
</evidence>
<comment type="similarity">
    <text evidence="7">Belongs to the DHHC palmitoyltransferase family.</text>
</comment>
<organism evidence="9 10">
    <name type="scientific">Trichomonas vaginalis (strain ATCC PRA-98 / G3)</name>
    <dbReference type="NCBI Taxonomy" id="412133"/>
    <lineage>
        <taxon>Eukaryota</taxon>
        <taxon>Metamonada</taxon>
        <taxon>Parabasalia</taxon>
        <taxon>Trichomonadida</taxon>
        <taxon>Trichomonadidae</taxon>
        <taxon>Trichomonas</taxon>
    </lineage>
</organism>
<sequence>MADQTAPTTTDQIEPTLKYLNNEPPPLTEWKPAFGLPCCWKTLDPTVFFCNFQFVQLKIVDLVIVYNIIAQFIWMKYVYPNLSTPYSNIMMVYTYFTMIYAIGNITAARYINPGFLPWNWSVTKKRTFTKNELRSGFALNDEQDEWAKSHESPKRAWFSSNIGYFILRGDHYCSWAGSFIGLYNHRYFLMAIIGFSLYIDGWLVCLFYLLYQHKLHMSWLYAIPLFAIGFFFAYLANMNVLNQLFLLHNNTTLIEHLKKKDFIYYHDSCLEGFVEICGSKKYMALWLCPCPLPREVDGFDFEEGPYKLKSEDDDAETKPFL</sequence>
<proteinExistence type="inferred from homology"/>
<feature type="transmembrane region" description="Helical" evidence="7">
    <location>
        <begin position="59"/>
        <end position="79"/>
    </location>
</feature>
<keyword evidence="10" id="KW-1185">Reference proteome</keyword>
<feature type="transmembrane region" description="Helical" evidence="7">
    <location>
        <begin position="91"/>
        <end position="111"/>
    </location>
</feature>
<dbReference type="InterPro" id="IPR039859">
    <property type="entry name" value="PFA4/ZDH16/20/ERF2-like"/>
</dbReference>
<evidence type="ECO:0000313" key="9">
    <source>
        <dbReference type="EMBL" id="EAY08008.1"/>
    </source>
</evidence>
<dbReference type="InParanoid" id="A2EH40"/>